<dbReference type="InterPro" id="IPR004184">
    <property type="entry name" value="PFL_dom"/>
</dbReference>
<accession>X1SEJ0</accession>
<comment type="caution">
    <text evidence="2">The sequence shown here is derived from an EMBL/GenBank/DDBJ whole genome shotgun (WGS) entry which is preliminary data.</text>
</comment>
<gene>
    <name evidence="2" type="ORF">S12H4_18039</name>
</gene>
<proteinExistence type="predicted"/>
<feature type="domain" description="PFL" evidence="1">
    <location>
        <begin position="1"/>
        <end position="194"/>
    </location>
</feature>
<sequence length="194" mass="22105">MIIRQALGLKHTLENLPIIIRPDELIVGTFDNNIPVAIPRMEGSGFRIMKELENLPHRIVNPINVKKEDIKTLREEIAPFYDNFKIDTYAREIAPKSVFETLFSGCAFVATEIGGIAHVVADYPRLISLGLKKYINLSQEKLANYKPKIIGDTKETEKIDFYKSMIIICKALISYAHRYSEHAKLLSESVDNKE</sequence>
<dbReference type="PANTHER" id="PTHR43641">
    <property type="entry name" value="FORMATE ACETYLTRANSFERASE 3-RELATED"/>
    <property type="match status" value="1"/>
</dbReference>
<dbReference type="InterPro" id="IPR051215">
    <property type="entry name" value="GRE"/>
</dbReference>
<dbReference type="SUPFAM" id="SSF51998">
    <property type="entry name" value="PFL-like glycyl radical enzymes"/>
    <property type="match status" value="1"/>
</dbReference>
<dbReference type="Pfam" id="PF02901">
    <property type="entry name" value="PFL-like"/>
    <property type="match status" value="1"/>
</dbReference>
<evidence type="ECO:0000259" key="1">
    <source>
        <dbReference type="PROSITE" id="PS51554"/>
    </source>
</evidence>
<evidence type="ECO:0000313" key="2">
    <source>
        <dbReference type="EMBL" id="GAI73835.1"/>
    </source>
</evidence>
<dbReference type="PROSITE" id="PS51554">
    <property type="entry name" value="PFL"/>
    <property type="match status" value="1"/>
</dbReference>
<dbReference type="Gene3D" id="3.20.70.20">
    <property type="match status" value="1"/>
</dbReference>
<dbReference type="GO" id="GO:0005829">
    <property type="term" value="C:cytosol"/>
    <property type="evidence" value="ECO:0007669"/>
    <property type="project" value="TreeGrafter"/>
</dbReference>
<dbReference type="PANTHER" id="PTHR43641:SF2">
    <property type="entry name" value="DEHYDRATASE YBIW-RELATED"/>
    <property type="match status" value="1"/>
</dbReference>
<protein>
    <recommendedName>
        <fullName evidence="1">PFL domain-containing protein</fullName>
    </recommendedName>
</protein>
<organism evidence="2">
    <name type="scientific">marine sediment metagenome</name>
    <dbReference type="NCBI Taxonomy" id="412755"/>
    <lineage>
        <taxon>unclassified sequences</taxon>
        <taxon>metagenomes</taxon>
        <taxon>ecological metagenomes</taxon>
    </lineage>
</organism>
<name>X1SEJ0_9ZZZZ</name>
<feature type="non-terminal residue" evidence="2">
    <location>
        <position position="194"/>
    </location>
</feature>
<dbReference type="AlphaFoldDB" id="X1SEJ0"/>
<reference evidence="2" key="1">
    <citation type="journal article" date="2014" name="Front. Microbiol.">
        <title>High frequency of phylogenetically diverse reductive dehalogenase-homologous genes in deep subseafloor sedimentary metagenomes.</title>
        <authorList>
            <person name="Kawai M."/>
            <person name="Futagami T."/>
            <person name="Toyoda A."/>
            <person name="Takaki Y."/>
            <person name="Nishi S."/>
            <person name="Hori S."/>
            <person name="Arai W."/>
            <person name="Tsubouchi T."/>
            <person name="Morono Y."/>
            <person name="Uchiyama I."/>
            <person name="Ito T."/>
            <person name="Fujiyama A."/>
            <person name="Inagaki F."/>
            <person name="Takami H."/>
        </authorList>
    </citation>
    <scope>NUCLEOTIDE SEQUENCE</scope>
    <source>
        <strain evidence="2">Expedition CK06-06</strain>
    </source>
</reference>
<dbReference type="GO" id="GO:0003824">
    <property type="term" value="F:catalytic activity"/>
    <property type="evidence" value="ECO:0007669"/>
    <property type="project" value="InterPro"/>
</dbReference>
<dbReference type="EMBL" id="BARW01008873">
    <property type="protein sequence ID" value="GAI73835.1"/>
    <property type="molecule type" value="Genomic_DNA"/>
</dbReference>